<evidence type="ECO:0000313" key="2">
    <source>
        <dbReference type="Proteomes" id="UP000613768"/>
    </source>
</evidence>
<dbReference type="Proteomes" id="UP000613768">
    <property type="component" value="Unassembled WGS sequence"/>
</dbReference>
<dbReference type="AlphaFoldDB" id="A0AAW3ZJX4"/>
<comment type="caution">
    <text evidence="1">The sequence shown here is derived from an EMBL/GenBank/DDBJ whole genome shotgun (WGS) entry which is preliminary data.</text>
</comment>
<keyword evidence="2" id="KW-1185">Reference proteome</keyword>
<organism evidence="1 2">
    <name type="scientific">Pseudomarimonas arenosa</name>
    <dbReference type="NCBI Taxonomy" id="2774145"/>
    <lineage>
        <taxon>Bacteria</taxon>
        <taxon>Pseudomonadati</taxon>
        <taxon>Pseudomonadota</taxon>
        <taxon>Gammaproteobacteria</taxon>
        <taxon>Lysobacterales</taxon>
        <taxon>Lysobacteraceae</taxon>
        <taxon>Pseudomarimonas</taxon>
    </lineage>
</organism>
<gene>
    <name evidence="1" type="ORF">IFO71_11135</name>
</gene>
<dbReference type="Gene3D" id="3.40.50.150">
    <property type="entry name" value="Vaccinia Virus protein VP39"/>
    <property type="match status" value="1"/>
</dbReference>
<dbReference type="InterPro" id="IPR010342">
    <property type="entry name" value="DUF938"/>
</dbReference>
<protein>
    <submittedName>
        <fullName evidence="1">DUF938 domain-containing protein</fullName>
    </submittedName>
</protein>
<dbReference type="CDD" id="cd02440">
    <property type="entry name" value="AdoMet_MTases"/>
    <property type="match status" value="1"/>
</dbReference>
<dbReference type="Pfam" id="PF06080">
    <property type="entry name" value="DUF938"/>
    <property type="match status" value="1"/>
</dbReference>
<sequence length="197" mass="21844">MDLPFSAACERNRGPILEQLNGFFVDRRRVLEIGSGTGQHAAFIAAAMPRLSWQCSDRPDYLPGLRARLQQAALDNTPPPIELDVMDAAWPDQTFDALFSANTLHIMAWAEVERLFSCLPEVCADDAKLAIYGPFNIDGRFTSDSNATFDASLRQRAPHMGIRDIGAVNALAVKAGFRLCADHPMPANNRLLFWRRG</sequence>
<dbReference type="SUPFAM" id="SSF53335">
    <property type="entry name" value="S-adenosyl-L-methionine-dependent methyltransferases"/>
    <property type="match status" value="1"/>
</dbReference>
<reference evidence="1 2" key="1">
    <citation type="submission" date="2020-09" db="EMBL/GenBank/DDBJ databases">
        <title>Pseudoxanthomonas sp. CAU 1598 isolated from sand of Yaerae Beach.</title>
        <authorList>
            <person name="Kim W."/>
        </authorList>
    </citation>
    <scope>NUCLEOTIDE SEQUENCE [LARGE SCALE GENOMIC DNA]</scope>
    <source>
        <strain evidence="1 2">CAU 1598</strain>
    </source>
</reference>
<dbReference type="EMBL" id="JACYTR010000020">
    <property type="protein sequence ID" value="MBD8526291.1"/>
    <property type="molecule type" value="Genomic_DNA"/>
</dbReference>
<proteinExistence type="predicted"/>
<evidence type="ECO:0000313" key="1">
    <source>
        <dbReference type="EMBL" id="MBD8526291.1"/>
    </source>
</evidence>
<dbReference type="PANTHER" id="PTHR20974:SF0">
    <property type="entry name" value="UPF0585 PROTEIN CG18661"/>
    <property type="match status" value="1"/>
</dbReference>
<accession>A0AAW3ZJX4</accession>
<name>A0AAW3ZJX4_9GAMM</name>
<dbReference type="PANTHER" id="PTHR20974">
    <property type="entry name" value="UPF0585 PROTEIN CG18661"/>
    <property type="match status" value="1"/>
</dbReference>
<dbReference type="InterPro" id="IPR029063">
    <property type="entry name" value="SAM-dependent_MTases_sf"/>
</dbReference>